<feature type="compositionally biased region" description="Pro residues" evidence="1">
    <location>
        <begin position="65"/>
        <end position="79"/>
    </location>
</feature>
<keyword evidence="3" id="KW-0732">Signal</keyword>
<feature type="compositionally biased region" description="Pro residues" evidence="1">
    <location>
        <begin position="93"/>
        <end position="110"/>
    </location>
</feature>
<evidence type="ECO:0008006" key="6">
    <source>
        <dbReference type="Google" id="ProtNLM"/>
    </source>
</evidence>
<feature type="chain" id="PRO_5040381419" description="Mucin" evidence="3">
    <location>
        <begin position="26"/>
        <end position="263"/>
    </location>
</feature>
<dbReference type="PRINTS" id="PR01217">
    <property type="entry name" value="PRICHEXTENSN"/>
</dbReference>
<dbReference type="AlphaFoldDB" id="A0A9P5VJX8"/>
<protein>
    <recommendedName>
        <fullName evidence="6">Mucin</fullName>
    </recommendedName>
</protein>
<feature type="compositionally biased region" description="Low complexity" evidence="1">
    <location>
        <begin position="80"/>
        <end position="92"/>
    </location>
</feature>
<evidence type="ECO:0000256" key="3">
    <source>
        <dbReference type="SAM" id="SignalP"/>
    </source>
</evidence>
<keyword evidence="2" id="KW-0812">Transmembrane</keyword>
<feature type="signal peptide" evidence="3">
    <location>
        <begin position="1"/>
        <end position="25"/>
    </location>
</feature>
<evidence type="ECO:0000313" key="5">
    <source>
        <dbReference type="Proteomes" id="UP000696485"/>
    </source>
</evidence>
<keyword evidence="5" id="KW-1185">Reference proteome</keyword>
<reference evidence="4" key="1">
    <citation type="journal article" date="2020" name="Fungal Divers.">
        <title>Resolving the Mortierellaceae phylogeny through synthesis of multi-gene phylogenetics and phylogenomics.</title>
        <authorList>
            <person name="Vandepol N."/>
            <person name="Liber J."/>
            <person name="Desiro A."/>
            <person name="Na H."/>
            <person name="Kennedy M."/>
            <person name="Barry K."/>
            <person name="Grigoriev I.V."/>
            <person name="Miller A.N."/>
            <person name="O'Donnell K."/>
            <person name="Stajich J.E."/>
            <person name="Bonito G."/>
        </authorList>
    </citation>
    <scope>NUCLEOTIDE SEQUENCE</scope>
    <source>
        <strain evidence="4">NVP1</strain>
    </source>
</reference>
<dbReference type="EMBL" id="JAAAUY010000522">
    <property type="protein sequence ID" value="KAF9328901.1"/>
    <property type="molecule type" value="Genomic_DNA"/>
</dbReference>
<accession>A0A9P5VJX8</accession>
<feature type="region of interest" description="Disordered" evidence="1">
    <location>
        <begin position="45"/>
        <end position="170"/>
    </location>
</feature>
<keyword evidence="2" id="KW-1133">Transmembrane helix</keyword>
<evidence type="ECO:0000313" key="4">
    <source>
        <dbReference type="EMBL" id="KAF9328901.1"/>
    </source>
</evidence>
<feature type="transmembrane region" description="Helical" evidence="2">
    <location>
        <begin position="176"/>
        <end position="196"/>
    </location>
</feature>
<comment type="caution">
    <text evidence="4">The sequence shown here is derived from an EMBL/GenBank/DDBJ whole genome shotgun (WGS) entry which is preliminary data.</text>
</comment>
<gene>
    <name evidence="4" type="ORF">BG006_007993</name>
</gene>
<dbReference type="Proteomes" id="UP000696485">
    <property type="component" value="Unassembled WGS sequence"/>
</dbReference>
<evidence type="ECO:0000256" key="2">
    <source>
        <dbReference type="SAM" id="Phobius"/>
    </source>
</evidence>
<proteinExistence type="predicted"/>
<organism evidence="4 5">
    <name type="scientific">Podila minutissima</name>
    <dbReference type="NCBI Taxonomy" id="64525"/>
    <lineage>
        <taxon>Eukaryota</taxon>
        <taxon>Fungi</taxon>
        <taxon>Fungi incertae sedis</taxon>
        <taxon>Mucoromycota</taxon>
        <taxon>Mortierellomycotina</taxon>
        <taxon>Mortierellomycetes</taxon>
        <taxon>Mortierellales</taxon>
        <taxon>Mortierellaceae</taxon>
        <taxon>Podila</taxon>
    </lineage>
</organism>
<sequence>MQLHFLTTVAAVSLALLSILPSTTARAVAIEKRDLLGGLIPGLPSTPASSAPTPAPATSSDTPPASKPSPPAPVDPPQQPTTDNPPTTTTDTPAPPGTSQPPSNPAPSSNPPKRKPSTISTKVGGGGGGSNTQTDDNNDDDTTAGPTPSSSSSGSSGAMTDPKTGKVKEQSISPGMIAVVVLVVLAVIAAVVFSCYRVHQAKRRRHQNFDEDILKNHVPSANNNNAAFAESGGYGLYHGNAAGVIGNKENDPWRKNLDVYHRE</sequence>
<feature type="compositionally biased region" description="Low complexity" evidence="1">
    <location>
        <begin position="45"/>
        <end position="64"/>
    </location>
</feature>
<feature type="compositionally biased region" description="Low complexity" evidence="1">
    <location>
        <begin position="143"/>
        <end position="158"/>
    </location>
</feature>
<keyword evidence="2" id="KW-0472">Membrane</keyword>
<evidence type="ECO:0000256" key="1">
    <source>
        <dbReference type="SAM" id="MobiDB-lite"/>
    </source>
</evidence>
<name>A0A9P5VJX8_9FUNG</name>